<gene>
    <name evidence="2" type="ORF">NDU88_004571</name>
</gene>
<dbReference type="Proteomes" id="UP001066276">
    <property type="component" value="Chromosome 6"/>
</dbReference>
<dbReference type="EMBL" id="JANPWB010000010">
    <property type="protein sequence ID" value="KAJ1138180.1"/>
    <property type="molecule type" value="Genomic_DNA"/>
</dbReference>
<comment type="caution">
    <text evidence="2">The sequence shown here is derived from an EMBL/GenBank/DDBJ whole genome shotgun (WGS) entry which is preliminary data.</text>
</comment>
<dbReference type="AlphaFoldDB" id="A0AAV7QDE2"/>
<sequence>MLDFPAYAALSSRPRPDSRGCLKRDTRAGGESCEGEWQPLEEASPGGEKDQDPHVQGRVERGSRRQRQHRMEELCRGRRSEGDIFSRLSSRGAH</sequence>
<feature type="region of interest" description="Disordered" evidence="1">
    <location>
        <begin position="1"/>
        <end position="94"/>
    </location>
</feature>
<evidence type="ECO:0000313" key="2">
    <source>
        <dbReference type="EMBL" id="KAJ1138180.1"/>
    </source>
</evidence>
<protein>
    <submittedName>
        <fullName evidence="2">Uncharacterized protein</fullName>
    </submittedName>
</protein>
<organism evidence="2 3">
    <name type="scientific">Pleurodeles waltl</name>
    <name type="common">Iberian ribbed newt</name>
    <dbReference type="NCBI Taxonomy" id="8319"/>
    <lineage>
        <taxon>Eukaryota</taxon>
        <taxon>Metazoa</taxon>
        <taxon>Chordata</taxon>
        <taxon>Craniata</taxon>
        <taxon>Vertebrata</taxon>
        <taxon>Euteleostomi</taxon>
        <taxon>Amphibia</taxon>
        <taxon>Batrachia</taxon>
        <taxon>Caudata</taxon>
        <taxon>Salamandroidea</taxon>
        <taxon>Salamandridae</taxon>
        <taxon>Pleurodelinae</taxon>
        <taxon>Pleurodeles</taxon>
    </lineage>
</organism>
<accession>A0AAV7QDE2</accession>
<evidence type="ECO:0000256" key="1">
    <source>
        <dbReference type="SAM" id="MobiDB-lite"/>
    </source>
</evidence>
<feature type="compositionally biased region" description="Basic and acidic residues" evidence="1">
    <location>
        <begin position="47"/>
        <end position="84"/>
    </location>
</feature>
<reference evidence="2" key="1">
    <citation type="journal article" date="2022" name="bioRxiv">
        <title>Sequencing and chromosome-scale assembly of the giantPleurodeles waltlgenome.</title>
        <authorList>
            <person name="Brown T."/>
            <person name="Elewa A."/>
            <person name="Iarovenko S."/>
            <person name="Subramanian E."/>
            <person name="Araus A.J."/>
            <person name="Petzold A."/>
            <person name="Susuki M."/>
            <person name="Suzuki K.-i.T."/>
            <person name="Hayashi T."/>
            <person name="Toyoda A."/>
            <person name="Oliveira C."/>
            <person name="Osipova E."/>
            <person name="Leigh N.D."/>
            <person name="Simon A."/>
            <person name="Yun M.H."/>
        </authorList>
    </citation>
    <scope>NUCLEOTIDE SEQUENCE</scope>
    <source>
        <strain evidence="2">20211129_DDA</strain>
        <tissue evidence="2">Liver</tissue>
    </source>
</reference>
<evidence type="ECO:0000313" key="3">
    <source>
        <dbReference type="Proteomes" id="UP001066276"/>
    </source>
</evidence>
<keyword evidence="3" id="KW-1185">Reference proteome</keyword>
<feature type="compositionally biased region" description="Basic and acidic residues" evidence="1">
    <location>
        <begin position="14"/>
        <end position="28"/>
    </location>
</feature>
<proteinExistence type="predicted"/>
<name>A0AAV7QDE2_PLEWA</name>